<dbReference type="GO" id="GO:0002161">
    <property type="term" value="F:aminoacyl-tRNA deacylase activity"/>
    <property type="evidence" value="ECO:0007669"/>
    <property type="project" value="InterPro"/>
</dbReference>
<proteinExistence type="inferred from homology"/>
<dbReference type="FunFam" id="3.40.50.620:FF:000032">
    <property type="entry name" value="Valine--tRNA ligase"/>
    <property type="match status" value="1"/>
</dbReference>
<dbReference type="NCBIfam" id="TIGR00422">
    <property type="entry name" value="valS"/>
    <property type="match status" value="1"/>
</dbReference>
<evidence type="ECO:0000259" key="13">
    <source>
        <dbReference type="Pfam" id="PF00133"/>
    </source>
</evidence>
<feature type="domain" description="Methionyl/Valyl/Leucyl/Isoleucyl-tRNA synthetase anticodon-binding" evidence="14">
    <location>
        <begin position="609"/>
        <end position="759"/>
    </location>
</feature>
<evidence type="ECO:0000256" key="9">
    <source>
        <dbReference type="ARBA" id="ARBA00023146"/>
    </source>
</evidence>
<evidence type="ECO:0000259" key="15">
    <source>
        <dbReference type="Pfam" id="PF10458"/>
    </source>
</evidence>
<keyword evidence="8 12" id="KW-0175">Coiled coil</keyword>
<keyword evidence="4 12" id="KW-0436">Ligase</keyword>
<dbReference type="SUPFAM" id="SSF47323">
    <property type="entry name" value="Anticodon-binding domain of a subclass of class I aminoacyl-tRNA synthetases"/>
    <property type="match status" value="1"/>
</dbReference>
<dbReference type="InterPro" id="IPR010978">
    <property type="entry name" value="tRNA-bd_arm"/>
</dbReference>
<dbReference type="InterPro" id="IPR002300">
    <property type="entry name" value="aa-tRNA-synth_Ia"/>
</dbReference>
<dbReference type="InterPro" id="IPR037118">
    <property type="entry name" value="Val-tRNA_synth_C_sf"/>
</dbReference>
<accession>A0A2G6MQD5</accession>
<keyword evidence="7 12" id="KW-0648">Protein biosynthesis</keyword>
<dbReference type="GO" id="GO:0004832">
    <property type="term" value="F:valine-tRNA ligase activity"/>
    <property type="evidence" value="ECO:0007669"/>
    <property type="project" value="UniProtKB-UniRule"/>
</dbReference>
<dbReference type="FunFam" id="1.10.730.10:FF:000014">
    <property type="entry name" value="Valine--tRNA ligase"/>
    <property type="match status" value="1"/>
</dbReference>
<comment type="subcellular location">
    <subcellularLocation>
        <location evidence="1 12">Cytoplasm</location>
    </subcellularLocation>
</comment>
<feature type="domain" description="Aminoacyl-tRNA synthetase class Ia" evidence="13">
    <location>
        <begin position="18"/>
        <end position="568"/>
    </location>
</feature>
<dbReference type="InterPro" id="IPR033705">
    <property type="entry name" value="Anticodon_Ia_Val"/>
</dbReference>
<evidence type="ECO:0000256" key="6">
    <source>
        <dbReference type="ARBA" id="ARBA00022840"/>
    </source>
</evidence>
<dbReference type="PANTHER" id="PTHR11946:SF93">
    <property type="entry name" value="VALINE--TRNA LIGASE, CHLOROPLASTIC_MITOCHONDRIAL 2"/>
    <property type="match status" value="1"/>
</dbReference>
<dbReference type="GO" id="GO:0006438">
    <property type="term" value="P:valyl-tRNA aminoacylation"/>
    <property type="evidence" value="ECO:0007669"/>
    <property type="project" value="UniProtKB-UniRule"/>
</dbReference>
<evidence type="ECO:0000313" key="17">
    <source>
        <dbReference type="Proteomes" id="UP000231203"/>
    </source>
</evidence>
<name>A0A2G6MQD5_9BACT</name>
<evidence type="ECO:0000256" key="11">
    <source>
        <dbReference type="ARBA" id="ARBA00060830"/>
    </source>
</evidence>
<sequence>MCSDSLDKGYSPKEIEEKWYSFWLENGFFNAEDKSDRQPFSIVIPPPNVTGVLHMGHALNNVIQDIMCRYRRLLGQNVLWMPGTDHAGIATQNVVERKLAAEGKIRDQVGREAFIQEVWKWREKSGGAIINQLKRLGASCDWDRERFTMDEGLSEAVRKVFVRLYKEGLIYEDQYIINWCPRCMTALADLEVEYEEKDGYLYYIRYPFKGSRKKGLTVATTRPETLFGDTAVAVNPEDERFKNLGQTEVQLPLTDRVIPIILDEYVDTQFGTGALKVTPAHDPNDFHLGEKHGLEKLKVIDDTGVMLDGAGRFAGLDRFECRKKVVEALEEQGLLEKKEPLKHSVGNCYRCHTDVEPSISKQWFVKVGPLAEKAAQAVRDGRTRIIPDNWSKTYFEWMDNIRDWCISRQIWWGHRIPVWKCPDCKAVIVEETDPENCTQCGSQHIVQETDVLDTWFSSALWPFSTMGWPENTDLLNTFYPTNVLVTGFDILFFWVARMMMMGIHFMDDEIPFKDVYIHALVRDEHGKKMSKSKGNVIDPLKVIDEYGADAFRFTLTAFAAQGRDVKMSESRVEGYRNFVNKLWNAARFTLMHITQKDALTQDLTLTLADRWILSRCAEASLAVKQGIEEYRFNEAASAVYQFVWHEFCDWYLEAAKPALYEKSGADQRDAACGVLAKVLEDIIIMLHPFMPFVTEEIYNILPGTKGSVMTAAYPYNDDEYKKFKDASCEKEMEFIFSLISGIRNIRSEMNIQPSTRVKVLAATTEDSEKQLIAENRSIIINLAGLETLSFCEVDNPPEASAATVSGGTTCYVCLEGAIDFDKEISRLEKELEKNTKELNNIHKRLHNDSFLEKAPEDVIQKVKAQHEDLKETQDKITMNLERVKKLKQD</sequence>
<dbReference type="EMBL" id="PDTI01000061">
    <property type="protein sequence ID" value="PIE62152.1"/>
    <property type="molecule type" value="Genomic_DNA"/>
</dbReference>
<dbReference type="SUPFAM" id="SSF46589">
    <property type="entry name" value="tRNA-binding arm"/>
    <property type="match status" value="1"/>
</dbReference>
<feature type="binding site" evidence="12">
    <location>
        <position position="531"/>
    </location>
    <ligand>
        <name>ATP</name>
        <dbReference type="ChEBI" id="CHEBI:30616"/>
    </ligand>
</feature>
<dbReference type="InterPro" id="IPR019499">
    <property type="entry name" value="Val-tRNA_synth_tRNA-bd"/>
</dbReference>
<dbReference type="NCBIfam" id="NF004349">
    <property type="entry name" value="PRK05729.1"/>
    <property type="match status" value="1"/>
</dbReference>
<evidence type="ECO:0000256" key="4">
    <source>
        <dbReference type="ARBA" id="ARBA00022598"/>
    </source>
</evidence>
<dbReference type="PANTHER" id="PTHR11946">
    <property type="entry name" value="VALYL-TRNA SYNTHETASES"/>
    <property type="match status" value="1"/>
</dbReference>
<dbReference type="InterPro" id="IPR002303">
    <property type="entry name" value="Valyl-tRNA_ligase"/>
</dbReference>
<dbReference type="Gene3D" id="1.10.730.10">
    <property type="entry name" value="Isoleucyl-tRNA Synthetase, Domain 1"/>
    <property type="match status" value="1"/>
</dbReference>
<comment type="subunit">
    <text evidence="2 12">Monomer.</text>
</comment>
<comment type="domain">
    <text evidence="12">ValRS has two distinct active sites: one for aminoacylation and one for editing. The misactivated threonine is translocated from the active site to the editing site.</text>
</comment>
<keyword evidence="6 12" id="KW-0067">ATP-binding</keyword>
<comment type="caution">
    <text evidence="16">The sequence shown here is derived from an EMBL/GenBank/DDBJ whole genome shotgun (WGS) entry which is preliminary data.</text>
</comment>
<dbReference type="SUPFAM" id="SSF50677">
    <property type="entry name" value="ValRS/IleRS/LeuRS editing domain"/>
    <property type="match status" value="1"/>
</dbReference>
<dbReference type="FunFam" id="3.40.50.620:FF:000098">
    <property type="entry name" value="Valine--tRNA ligase"/>
    <property type="match status" value="1"/>
</dbReference>
<dbReference type="AlphaFoldDB" id="A0A2G6MQD5"/>
<comment type="domain">
    <text evidence="12">The C-terminal coiled-coil domain is crucial for aminoacylation activity.</text>
</comment>
<comment type="catalytic activity">
    <reaction evidence="10 12">
        <text>tRNA(Val) + L-valine + ATP = L-valyl-tRNA(Val) + AMP + diphosphate</text>
        <dbReference type="Rhea" id="RHEA:10704"/>
        <dbReference type="Rhea" id="RHEA-COMP:9672"/>
        <dbReference type="Rhea" id="RHEA-COMP:9708"/>
        <dbReference type="ChEBI" id="CHEBI:30616"/>
        <dbReference type="ChEBI" id="CHEBI:33019"/>
        <dbReference type="ChEBI" id="CHEBI:57762"/>
        <dbReference type="ChEBI" id="CHEBI:78442"/>
        <dbReference type="ChEBI" id="CHEBI:78537"/>
        <dbReference type="ChEBI" id="CHEBI:456215"/>
        <dbReference type="EC" id="6.1.1.9"/>
    </reaction>
</comment>
<dbReference type="PROSITE" id="PS00178">
    <property type="entry name" value="AA_TRNA_LIGASE_I"/>
    <property type="match status" value="1"/>
</dbReference>
<dbReference type="SUPFAM" id="SSF52374">
    <property type="entry name" value="Nucleotidylyl transferase"/>
    <property type="match status" value="1"/>
</dbReference>
<keyword evidence="5 12" id="KW-0547">Nucleotide-binding</keyword>
<evidence type="ECO:0000256" key="1">
    <source>
        <dbReference type="ARBA" id="ARBA00004496"/>
    </source>
</evidence>
<dbReference type="Pfam" id="PF00133">
    <property type="entry name" value="tRNA-synt_1"/>
    <property type="match status" value="1"/>
</dbReference>
<dbReference type="InterPro" id="IPR014729">
    <property type="entry name" value="Rossmann-like_a/b/a_fold"/>
</dbReference>
<evidence type="ECO:0000256" key="8">
    <source>
        <dbReference type="ARBA" id="ARBA00023054"/>
    </source>
</evidence>
<evidence type="ECO:0000256" key="3">
    <source>
        <dbReference type="ARBA" id="ARBA00022490"/>
    </source>
</evidence>
<feature type="short sequence motif" description="'HIGH' region" evidence="12">
    <location>
        <begin position="47"/>
        <end position="57"/>
    </location>
</feature>
<dbReference type="EC" id="6.1.1.9" evidence="12"/>
<dbReference type="Gene3D" id="2.170.220.10">
    <property type="match status" value="1"/>
</dbReference>
<keyword evidence="3 12" id="KW-0963">Cytoplasm</keyword>
<dbReference type="InterPro" id="IPR009008">
    <property type="entry name" value="Val/Leu/Ile-tRNA-synth_edit"/>
</dbReference>
<evidence type="ECO:0000259" key="14">
    <source>
        <dbReference type="Pfam" id="PF08264"/>
    </source>
</evidence>
<reference evidence="16 17" key="1">
    <citation type="submission" date="2017-10" db="EMBL/GenBank/DDBJ databases">
        <title>Novel microbial diversity and functional potential in the marine mammal oral microbiome.</title>
        <authorList>
            <person name="Dudek N.K."/>
            <person name="Sun C.L."/>
            <person name="Burstein D."/>
            <person name="Kantor R.S."/>
            <person name="Aliaga Goltsman D.S."/>
            <person name="Bik E.M."/>
            <person name="Thomas B.C."/>
            <person name="Banfield J.F."/>
            <person name="Relman D.A."/>
        </authorList>
    </citation>
    <scope>NUCLEOTIDE SEQUENCE [LARGE SCALE GENOMIC DNA]</scope>
    <source>
        <strain evidence="16">DOLJORAL78_47_202</strain>
    </source>
</reference>
<evidence type="ECO:0000256" key="7">
    <source>
        <dbReference type="ARBA" id="ARBA00022917"/>
    </source>
</evidence>
<evidence type="ECO:0000256" key="2">
    <source>
        <dbReference type="ARBA" id="ARBA00011245"/>
    </source>
</evidence>
<dbReference type="PRINTS" id="PR00986">
    <property type="entry name" value="TRNASYNTHVAL"/>
</dbReference>
<keyword evidence="9 12" id="KW-0030">Aminoacyl-tRNA synthetase</keyword>
<dbReference type="GO" id="GO:0005829">
    <property type="term" value="C:cytosol"/>
    <property type="evidence" value="ECO:0007669"/>
    <property type="project" value="TreeGrafter"/>
</dbReference>
<organism evidence="16 17">
    <name type="scientific">Desulfobacter postgatei</name>
    <dbReference type="NCBI Taxonomy" id="2293"/>
    <lineage>
        <taxon>Bacteria</taxon>
        <taxon>Pseudomonadati</taxon>
        <taxon>Thermodesulfobacteriota</taxon>
        <taxon>Desulfobacteria</taxon>
        <taxon>Desulfobacterales</taxon>
        <taxon>Desulfobacteraceae</taxon>
        <taxon>Desulfobacter</taxon>
    </lineage>
</organism>
<protein>
    <recommendedName>
        <fullName evidence="12">Valine--tRNA ligase</fullName>
        <ecNumber evidence="12">6.1.1.9</ecNumber>
    </recommendedName>
    <alternativeName>
        <fullName evidence="12">Valyl-tRNA synthetase</fullName>
        <shortName evidence="12">ValRS</shortName>
    </alternativeName>
</protein>
<evidence type="ECO:0000256" key="12">
    <source>
        <dbReference type="HAMAP-Rule" id="MF_02004"/>
    </source>
</evidence>
<dbReference type="Pfam" id="PF10458">
    <property type="entry name" value="Val_tRNA-synt_C"/>
    <property type="match status" value="1"/>
</dbReference>
<dbReference type="InterPro" id="IPR001412">
    <property type="entry name" value="aa-tRNA-synth_I_CS"/>
</dbReference>
<dbReference type="InterPro" id="IPR009080">
    <property type="entry name" value="tRNAsynth_Ia_anticodon-bd"/>
</dbReference>
<dbReference type="Gene3D" id="1.10.287.380">
    <property type="entry name" value="Valyl-tRNA synthetase, C-terminal domain"/>
    <property type="match status" value="1"/>
</dbReference>
<evidence type="ECO:0000256" key="10">
    <source>
        <dbReference type="ARBA" id="ARBA00047552"/>
    </source>
</evidence>
<dbReference type="Gene3D" id="3.40.50.620">
    <property type="entry name" value="HUPs"/>
    <property type="match status" value="2"/>
</dbReference>
<dbReference type="CDD" id="cd00817">
    <property type="entry name" value="ValRS_core"/>
    <property type="match status" value="1"/>
</dbReference>
<dbReference type="CDD" id="cd07962">
    <property type="entry name" value="Anticodon_Ia_Val"/>
    <property type="match status" value="1"/>
</dbReference>
<comment type="similarity">
    <text evidence="11 12">Belongs to the class-I aminoacyl-tRNA synthetase family. ValS type 1 subfamily.</text>
</comment>
<dbReference type="InterPro" id="IPR013155">
    <property type="entry name" value="M/V/L/I-tRNA-synth_anticd-bd"/>
</dbReference>
<comment type="function">
    <text evidence="12">Catalyzes the attachment of valine to tRNA(Val). As ValRS can inadvertently accommodate and process structurally similar amino acids such as threonine, to avoid such errors, it has a 'posttransfer' editing activity that hydrolyzes mischarged Thr-tRNA(Val) in a tRNA-dependent manner.</text>
</comment>
<feature type="coiled-coil region" evidence="12">
    <location>
        <begin position="817"/>
        <end position="889"/>
    </location>
</feature>
<gene>
    <name evidence="12" type="primary">valS</name>
    <name evidence="16" type="ORF">CSA25_06510</name>
</gene>
<dbReference type="HAMAP" id="MF_02004">
    <property type="entry name" value="Val_tRNA_synth_type1"/>
    <property type="match status" value="1"/>
</dbReference>
<dbReference type="GO" id="GO:0005524">
    <property type="term" value="F:ATP binding"/>
    <property type="evidence" value="ECO:0007669"/>
    <property type="project" value="UniProtKB-UniRule"/>
</dbReference>
<feature type="domain" description="Valyl-tRNA synthetase tRNA-binding arm" evidence="15">
    <location>
        <begin position="819"/>
        <end position="883"/>
    </location>
</feature>
<feature type="short sequence motif" description="'KMSKS' region" evidence="12">
    <location>
        <begin position="528"/>
        <end position="532"/>
    </location>
</feature>
<evidence type="ECO:0000313" key="16">
    <source>
        <dbReference type="EMBL" id="PIE62152.1"/>
    </source>
</evidence>
<dbReference type="Proteomes" id="UP000231203">
    <property type="component" value="Unassembled WGS sequence"/>
</dbReference>
<dbReference type="Gene3D" id="3.90.740.10">
    <property type="entry name" value="Valyl/Leucyl/Isoleucyl-tRNA synthetase, editing domain"/>
    <property type="match status" value="1"/>
</dbReference>
<dbReference type="FunFam" id="1.10.287.380:FF:000001">
    <property type="entry name" value="Valine--tRNA ligase"/>
    <property type="match status" value="1"/>
</dbReference>
<dbReference type="Pfam" id="PF08264">
    <property type="entry name" value="Anticodon_1"/>
    <property type="match status" value="1"/>
</dbReference>
<evidence type="ECO:0000256" key="5">
    <source>
        <dbReference type="ARBA" id="ARBA00022741"/>
    </source>
</evidence>